<name>A0A367RS57_NOSPU</name>
<reference evidence="3 4" key="1">
    <citation type="submission" date="2016-04" db="EMBL/GenBank/DDBJ databases">
        <authorList>
            <person name="Evans L.H."/>
            <person name="Alamgir A."/>
            <person name="Owens N."/>
            <person name="Weber N.D."/>
            <person name="Virtaneva K."/>
            <person name="Barbian K."/>
            <person name="Babar A."/>
            <person name="Rosenke K."/>
        </authorList>
    </citation>
    <scope>NUCLEOTIDE SEQUENCE [LARGE SCALE GENOMIC DNA]</scope>
    <source>
        <strain evidence="3">NIES-2108</strain>
    </source>
</reference>
<dbReference type="Proteomes" id="UP000252085">
    <property type="component" value="Unassembled WGS sequence"/>
</dbReference>
<dbReference type="InterPro" id="IPR000015">
    <property type="entry name" value="Fimb_usher"/>
</dbReference>
<dbReference type="Gene3D" id="2.60.40.2610">
    <property type="entry name" value="Outer membrane usher protein FimD, plug domain"/>
    <property type="match status" value="1"/>
</dbReference>
<sequence>MNCVLANLTFLFLGSVVFPALALDSVQTQPQPSKFLAEAQAKQLNPAVSLSNLPALAPNQPKHSASLLVKEQTKQPATADNSTPLPNPADNQTELPPPSTRQLQQSSPEQPQTPANNNTDKLFETIFGQPKTREHIAQVVVPFFINEQQSGEVLVLLSPGNIATVRFQAAPLLTQTAKILRSDIQQKLQAAVDSEGNLTLEVLRQNGLEATFDDRQLELRIQVPPVQRKTSIYNLREQGLPPEAENALRPSATSGYINLRGGQDYLWSGRQGTATGRQPLQLNLEGALNWKGWVLEGSSTFTERTYPSLVRGDLRLVHDAPDQALRYVVGDLSVPITGYQSSRPLLGVAVARNFSLQPYRVTRPVSQFEFFLETPSKVEVFVNGLPVQTLQLPAGRQDIRDLPLSGGINDVQLIITDAVGRVQRLDFPTAVARELLSTGLKQFAYSFGFPSQAENGGYSYSWERPSLSLAYRQGLTNTLTMGGYFQGDPKQQLLGWEGAWATSYGNLGWDAAFSHASDIGTDYAFRLRYEYLQSGLKNSSQRTLRLALEHQGDRFTTLDELTSRKKFGWDLSANYSQRIFANINTNLGLDYQFGRSDVLDTYGASLGLSKGFGNGLGVNLNYSYRKNDTGNDEQRVFLNLFYSLPRQRQSILASTNINSTGSPSNQVTWNYNSRKTIGGINASVGALLGSNNYGITSRLNYTGYRFTTNLSHDLNILGGKNESIGNLTKLTFGTALVFADGHFGWSRPISNSFALVVPNQNLRGQIIGINPSGGGYTARADRLGPAVVPDLSSYSVSSLRIDASDLPLGYDLGGEIYNLLPSYKSGTLIRIGTEATVFLRGVLLDAKGEPVGLQAAEVRSLSDPNWQPVTLFTNKVGKFALEGFKPGKYELRLNSNQQNVIHFEVPPKQTGVYDIGPLKIPVPVK</sequence>
<dbReference type="Gene3D" id="2.60.40.3110">
    <property type="match status" value="1"/>
</dbReference>
<organism evidence="3 4">
    <name type="scientific">Nostoc punctiforme NIES-2108</name>
    <dbReference type="NCBI Taxonomy" id="1356359"/>
    <lineage>
        <taxon>Bacteria</taxon>
        <taxon>Bacillati</taxon>
        <taxon>Cyanobacteriota</taxon>
        <taxon>Cyanophyceae</taxon>
        <taxon>Nostocales</taxon>
        <taxon>Nostocaceae</taxon>
        <taxon>Nostoc</taxon>
    </lineage>
</organism>
<dbReference type="PANTHER" id="PTHR30451">
    <property type="entry name" value="OUTER MEMBRANE USHER PROTEIN"/>
    <property type="match status" value="1"/>
</dbReference>
<dbReference type="GO" id="GO:0016020">
    <property type="term" value="C:membrane"/>
    <property type="evidence" value="ECO:0007669"/>
    <property type="project" value="InterPro"/>
</dbReference>
<dbReference type="Pfam" id="PF00577">
    <property type="entry name" value="Usher"/>
    <property type="match status" value="1"/>
</dbReference>
<dbReference type="GO" id="GO:0009297">
    <property type="term" value="P:pilus assembly"/>
    <property type="evidence" value="ECO:0007669"/>
    <property type="project" value="InterPro"/>
</dbReference>
<feature type="compositionally biased region" description="Polar residues" evidence="1">
    <location>
        <begin position="74"/>
        <end position="120"/>
    </location>
</feature>
<proteinExistence type="predicted"/>
<protein>
    <submittedName>
        <fullName evidence="3">Fimbrial assembly protein</fullName>
    </submittedName>
</protein>
<dbReference type="PANTHER" id="PTHR30451:SF5">
    <property type="entry name" value="SLR0019 PROTEIN"/>
    <property type="match status" value="1"/>
</dbReference>
<evidence type="ECO:0000313" key="4">
    <source>
        <dbReference type="Proteomes" id="UP000252085"/>
    </source>
</evidence>
<evidence type="ECO:0000313" key="3">
    <source>
        <dbReference type="EMBL" id="RCJ39368.1"/>
    </source>
</evidence>
<evidence type="ECO:0000256" key="2">
    <source>
        <dbReference type="SAM" id="SignalP"/>
    </source>
</evidence>
<gene>
    <name evidence="3" type="ORF">A6769_06255</name>
</gene>
<dbReference type="AlphaFoldDB" id="A0A367RS57"/>
<comment type="caution">
    <text evidence="3">The sequence shown here is derived from an EMBL/GenBank/DDBJ whole genome shotgun (WGS) entry which is preliminary data.</text>
</comment>
<dbReference type="GO" id="GO:0015473">
    <property type="term" value="F:fimbrial usher porin activity"/>
    <property type="evidence" value="ECO:0007669"/>
    <property type="project" value="InterPro"/>
</dbReference>
<accession>A0A367RS57</accession>
<dbReference type="EMBL" id="LXQE01000096">
    <property type="protein sequence ID" value="RCJ39368.1"/>
    <property type="molecule type" value="Genomic_DNA"/>
</dbReference>
<evidence type="ECO:0000256" key="1">
    <source>
        <dbReference type="SAM" id="MobiDB-lite"/>
    </source>
</evidence>
<feature type="region of interest" description="Disordered" evidence="1">
    <location>
        <begin position="52"/>
        <end position="120"/>
    </location>
</feature>
<feature type="chain" id="PRO_5016578758" evidence="2">
    <location>
        <begin position="23"/>
        <end position="925"/>
    </location>
</feature>
<keyword evidence="2" id="KW-0732">Signal</keyword>
<dbReference type="InterPro" id="IPR042186">
    <property type="entry name" value="FimD_plug_dom"/>
</dbReference>
<feature type="signal peptide" evidence="2">
    <location>
        <begin position="1"/>
        <end position="22"/>
    </location>
</feature>